<evidence type="ECO:0000256" key="5">
    <source>
        <dbReference type="HAMAP-Rule" id="MF_01825"/>
    </source>
</evidence>
<dbReference type="UniPathway" id="UPA00244">
    <property type="reaction ID" value="UER00310"/>
</dbReference>
<evidence type="ECO:0000256" key="1">
    <source>
        <dbReference type="ARBA" id="ARBA00022490"/>
    </source>
</evidence>
<dbReference type="GO" id="GO:0008615">
    <property type="term" value="P:pyridoxine biosynthetic process"/>
    <property type="evidence" value="ECO:0007669"/>
    <property type="project" value="UniProtKB-UniRule"/>
</dbReference>
<comment type="catalytic activity">
    <reaction evidence="5">
        <text>4-phospho-D-erythronate + NAD(+) = (R)-3-hydroxy-2-oxo-4-phosphooxybutanoate + NADH + H(+)</text>
        <dbReference type="Rhea" id="RHEA:18829"/>
        <dbReference type="ChEBI" id="CHEBI:15378"/>
        <dbReference type="ChEBI" id="CHEBI:57540"/>
        <dbReference type="ChEBI" id="CHEBI:57945"/>
        <dbReference type="ChEBI" id="CHEBI:58538"/>
        <dbReference type="ChEBI" id="CHEBI:58766"/>
        <dbReference type="EC" id="1.1.1.290"/>
    </reaction>
</comment>
<comment type="caution">
    <text evidence="8">The sequence shown here is derived from an EMBL/GenBank/DDBJ whole genome shotgun (WGS) entry which is preliminary data.</text>
</comment>
<dbReference type="InterPro" id="IPR029753">
    <property type="entry name" value="D-isomer_DH_CS"/>
</dbReference>
<comment type="caution">
    <text evidence="5">Lacks conserved residue(s) required for the propagation of feature annotation.</text>
</comment>
<dbReference type="GO" id="GO:0005829">
    <property type="term" value="C:cytosol"/>
    <property type="evidence" value="ECO:0007669"/>
    <property type="project" value="TreeGrafter"/>
</dbReference>
<comment type="subcellular location">
    <subcellularLocation>
        <location evidence="5">Cytoplasm</location>
    </subcellularLocation>
</comment>
<dbReference type="InterPro" id="IPR024531">
    <property type="entry name" value="Erythronate-4-P_DHase_dimer"/>
</dbReference>
<dbReference type="InterPro" id="IPR006140">
    <property type="entry name" value="D-isomer_DH_NAD-bd"/>
</dbReference>
<dbReference type="RefSeq" id="WP_045978127.1">
    <property type="nucleotide sequence ID" value="NZ_JXXY01000001.1"/>
</dbReference>
<keyword evidence="9" id="KW-1185">Reference proteome</keyword>
<dbReference type="OrthoDB" id="9770208at2"/>
<name>A0A0F4Q1J1_9GAMM</name>
<feature type="domain" description="D-isomer specific 2-hydroxyacid dehydrogenase NAD-binding" evidence="6">
    <location>
        <begin position="111"/>
        <end position="246"/>
    </location>
</feature>
<dbReference type="GeneID" id="58227836"/>
<dbReference type="InterPro" id="IPR036291">
    <property type="entry name" value="NAD(P)-bd_dom_sf"/>
</dbReference>
<dbReference type="GO" id="GO:0033711">
    <property type="term" value="F:4-phosphoerythronate dehydrogenase activity"/>
    <property type="evidence" value="ECO:0007669"/>
    <property type="project" value="UniProtKB-EC"/>
</dbReference>
<evidence type="ECO:0000256" key="2">
    <source>
        <dbReference type="ARBA" id="ARBA00023002"/>
    </source>
</evidence>
<accession>A0A0F4Q1J1</accession>
<protein>
    <recommendedName>
        <fullName evidence="5">Erythronate-4-phosphate dehydrogenase</fullName>
        <ecNumber evidence="5">1.1.1.290</ecNumber>
    </recommendedName>
</protein>
<dbReference type="eggNOG" id="COG0111">
    <property type="taxonomic scope" value="Bacteria"/>
</dbReference>
<dbReference type="InterPro" id="IPR020921">
    <property type="entry name" value="Erythronate-4-P_DHase"/>
</dbReference>
<dbReference type="Gene3D" id="3.40.50.720">
    <property type="entry name" value="NAD(P)-binding Rossmann-like Domain"/>
    <property type="match status" value="2"/>
</dbReference>
<keyword evidence="1 5" id="KW-0963">Cytoplasm</keyword>
<organism evidence="8 9">
    <name type="scientific">Pseudoalteromonas ruthenica</name>
    <dbReference type="NCBI Taxonomy" id="151081"/>
    <lineage>
        <taxon>Bacteria</taxon>
        <taxon>Pseudomonadati</taxon>
        <taxon>Pseudomonadota</taxon>
        <taxon>Gammaproteobacteria</taxon>
        <taxon>Alteromonadales</taxon>
        <taxon>Pseudoalteromonadaceae</taxon>
        <taxon>Pseudoalteromonas</taxon>
    </lineage>
</organism>
<dbReference type="PANTHER" id="PTHR10996">
    <property type="entry name" value="2-HYDROXYACID DEHYDROGENASE-RELATED"/>
    <property type="match status" value="1"/>
</dbReference>
<feature type="binding site" evidence="5">
    <location>
        <position position="67"/>
    </location>
    <ligand>
        <name>substrate</name>
    </ligand>
</feature>
<dbReference type="GO" id="GO:0051287">
    <property type="term" value="F:NAD binding"/>
    <property type="evidence" value="ECO:0007669"/>
    <property type="project" value="InterPro"/>
</dbReference>
<feature type="active site" evidence="5">
    <location>
        <position position="209"/>
    </location>
</feature>
<dbReference type="Proteomes" id="UP000033664">
    <property type="component" value="Unassembled WGS sequence"/>
</dbReference>
<evidence type="ECO:0000313" key="9">
    <source>
        <dbReference type="Proteomes" id="UP000033664"/>
    </source>
</evidence>
<comment type="subunit">
    <text evidence="5">Homodimer.</text>
</comment>
<comment type="similarity">
    <text evidence="5">Belongs to the D-isomer specific 2-hydroxyacid dehydrogenase family. PdxB subfamily.</text>
</comment>
<feature type="domain" description="Erythronate-4-phosphate dehydrogenase dimerisation" evidence="7">
    <location>
        <begin position="290"/>
        <end position="368"/>
    </location>
</feature>
<proteinExistence type="inferred from homology"/>
<evidence type="ECO:0000259" key="6">
    <source>
        <dbReference type="Pfam" id="PF02826"/>
    </source>
</evidence>
<dbReference type="GO" id="GO:0046983">
    <property type="term" value="F:protein dimerization activity"/>
    <property type="evidence" value="ECO:0007669"/>
    <property type="project" value="InterPro"/>
</dbReference>
<dbReference type="AlphaFoldDB" id="A0A0F4Q1J1"/>
<feature type="active site" evidence="5">
    <location>
        <position position="238"/>
    </location>
</feature>
<dbReference type="Pfam" id="PF02826">
    <property type="entry name" value="2-Hacid_dh_C"/>
    <property type="match status" value="1"/>
</dbReference>
<evidence type="ECO:0000259" key="7">
    <source>
        <dbReference type="Pfam" id="PF11890"/>
    </source>
</evidence>
<dbReference type="PATRIC" id="fig|151081.8.peg.122"/>
<keyword evidence="4 5" id="KW-0664">Pyridoxine biosynthesis</keyword>
<comment type="function">
    <text evidence="5">Catalyzes the oxidation of erythronate-4-phosphate to 3-hydroxy-2-oxo-4-phosphonooxybutanoate.</text>
</comment>
<dbReference type="GO" id="GO:0016618">
    <property type="term" value="F:hydroxypyruvate reductase [NAD(P)H] activity"/>
    <property type="evidence" value="ECO:0007669"/>
    <property type="project" value="TreeGrafter"/>
</dbReference>
<evidence type="ECO:0000256" key="3">
    <source>
        <dbReference type="ARBA" id="ARBA00023027"/>
    </source>
</evidence>
<dbReference type="Gene3D" id="3.30.1370.170">
    <property type="match status" value="1"/>
</dbReference>
<feature type="binding site" evidence="5">
    <location>
        <position position="233"/>
    </location>
    <ligand>
        <name>NAD(+)</name>
        <dbReference type="ChEBI" id="CHEBI:57540"/>
    </ligand>
</feature>
<dbReference type="SUPFAM" id="SSF52283">
    <property type="entry name" value="Formate/glycerate dehydrogenase catalytic domain-like"/>
    <property type="match status" value="1"/>
</dbReference>
<feature type="active site" description="Proton donor" evidence="5">
    <location>
        <position position="255"/>
    </location>
</feature>
<comment type="pathway">
    <text evidence="5">Cofactor biosynthesis; pyridoxine 5'-phosphate biosynthesis; pyridoxine 5'-phosphate from D-erythrose 4-phosphate: step 2/5.</text>
</comment>
<dbReference type="HAMAP" id="MF_01825">
    <property type="entry name" value="PdxB"/>
    <property type="match status" value="1"/>
</dbReference>
<dbReference type="PANTHER" id="PTHR10996:SF178">
    <property type="entry name" value="2-HYDROXYACID DEHYDROGENASE YGL185C-RELATED"/>
    <property type="match status" value="1"/>
</dbReference>
<keyword evidence="3 5" id="KW-0520">NAD</keyword>
<dbReference type="InterPro" id="IPR050223">
    <property type="entry name" value="D-isomer_2-hydroxyacid_DH"/>
</dbReference>
<feature type="binding site" evidence="5">
    <location>
        <begin position="207"/>
        <end position="209"/>
    </location>
    <ligand>
        <name>NAD(+)</name>
        <dbReference type="ChEBI" id="CHEBI:57540"/>
    </ligand>
</feature>
<evidence type="ECO:0000256" key="4">
    <source>
        <dbReference type="ARBA" id="ARBA00023096"/>
    </source>
</evidence>
<gene>
    <name evidence="5" type="primary">pdxB</name>
    <name evidence="8" type="ORF">TW72_04950</name>
</gene>
<dbReference type="CDD" id="cd12158">
    <property type="entry name" value="ErythrP_dh"/>
    <property type="match status" value="1"/>
</dbReference>
<dbReference type="InterPro" id="IPR038251">
    <property type="entry name" value="PdxB_dimer_sf"/>
</dbReference>
<dbReference type="GO" id="GO:0030267">
    <property type="term" value="F:glyoxylate reductase (NADPH) activity"/>
    <property type="evidence" value="ECO:0007669"/>
    <property type="project" value="TreeGrafter"/>
</dbReference>
<dbReference type="Pfam" id="PF11890">
    <property type="entry name" value="DUF3410"/>
    <property type="match status" value="1"/>
</dbReference>
<feature type="binding site" evidence="5">
    <location>
        <position position="258"/>
    </location>
    <ligand>
        <name>NAD(+)</name>
        <dbReference type="ChEBI" id="CHEBI:57540"/>
    </ligand>
</feature>
<reference evidence="8 9" key="1">
    <citation type="journal article" date="2015" name="BMC Genomics">
        <title>Genome mining reveals unlocked bioactive potential of marine Gram-negative bacteria.</title>
        <authorList>
            <person name="Machado H."/>
            <person name="Sonnenschein E.C."/>
            <person name="Melchiorsen J."/>
            <person name="Gram L."/>
        </authorList>
    </citation>
    <scope>NUCLEOTIDE SEQUENCE [LARGE SCALE GENOMIC DNA]</scope>
    <source>
        <strain evidence="8 9">S3137</strain>
    </source>
</reference>
<dbReference type="SUPFAM" id="SSF51735">
    <property type="entry name" value="NAD(P)-binding Rossmann-fold domains"/>
    <property type="match status" value="1"/>
</dbReference>
<dbReference type="EMBL" id="JXXZ01000004">
    <property type="protein sequence ID" value="KJZ01189.1"/>
    <property type="molecule type" value="Genomic_DNA"/>
</dbReference>
<evidence type="ECO:0000313" key="8">
    <source>
        <dbReference type="EMBL" id="KJZ01189.1"/>
    </source>
</evidence>
<dbReference type="EC" id="1.1.1.290" evidence="5"/>
<sequence length="371" mass="40501">MKILADQNMPLVDALFSPLGDVERFDGRTLTAAQAQHADVLLTRSVTQVNEQLLDSNTQLSFVGTATIGIDHIDQGYLQNRGIPFTNAPGCNAIAVAEYVLSAMLVLAQQQQFSLFTKKVAIVGVGNIGQCLADKLAAIGVQTLLVDPPRAARGDSGQWYELEQALAQADIISFHVPLVKEGSHQTRHLLNAERIAALASNKVIINASRGDVIDNAALLARQQSDNDLHLVLDVWENEPHILTELMNYVDLATVHIGGHTLEGKGRGTFMLYQALCQHLGIRAEATLSELLPTPSLNELTLSPSWTLQELGSLVHLIYDVRRDDAIMRQALATEGFDSLRKNYPVRRELSTLRLRGDNPHLSALAALGFSI</sequence>
<feature type="binding site" evidence="5">
    <location>
        <position position="147"/>
    </location>
    <ligand>
        <name>NAD(+)</name>
        <dbReference type="ChEBI" id="CHEBI:57540"/>
    </ligand>
</feature>
<keyword evidence="2 5" id="KW-0560">Oxidoreductase</keyword>
<feature type="binding site" evidence="5">
    <location>
        <position position="45"/>
    </location>
    <ligand>
        <name>substrate</name>
    </ligand>
</feature>
<dbReference type="PROSITE" id="PS00671">
    <property type="entry name" value="D_2_HYDROXYACID_DH_3"/>
    <property type="match status" value="1"/>
</dbReference>